<dbReference type="InterPro" id="IPR029787">
    <property type="entry name" value="Nucleotide_cyclase"/>
</dbReference>
<dbReference type="SMART" id="SM00267">
    <property type="entry name" value="GGDEF"/>
    <property type="match status" value="1"/>
</dbReference>
<feature type="region of interest" description="Disordered" evidence="1">
    <location>
        <begin position="1"/>
        <end position="64"/>
    </location>
</feature>
<sequence>MRLAGLRHGRGATVSTTAQPVHDTGATDASLATEPPVPTPATSHFPPTRPIVGLDAEPSAAPTRDGRADQARAHEAAAEVLADRGDWRRAYHHLKAAVSLVRDERTLPAGVPDQLRDEVDRLRRERAEAREQSRRDSLTATWNRRYLDERLGTLRGDLDGVPSRVCVALADVDHFKDVNDTHGHALGDQVLRRLVDLMNEELPADAFCARYGGEEFALVLPGLEPAEAVRVCEEARARVDAHPWHEVAPDLRVTVSVGVACLDDGCGPSGSPGSLDAADALLYVAKRAGRNAVAYRDTADGTVRLAGAASARRGIDAAARRAFPPS</sequence>
<dbReference type="Proteomes" id="UP001500928">
    <property type="component" value="Unassembled WGS sequence"/>
</dbReference>
<evidence type="ECO:0000313" key="4">
    <source>
        <dbReference type="Proteomes" id="UP001500928"/>
    </source>
</evidence>
<dbReference type="CDD" id="cd01949">
    <property type="entry name" value="GGDEF"/>
    <property type="match status" value="1"/>
</dbReference>
<dbReference type="Gene3D" id="3.30.70.270">
    <property type="match status" value="1"/>
</dbReference>
<comment type="caution">
    <text evidence="3">The sequence shown here is derived from an EMBL/GenBank/DDBJ whole genome shotgun (WGS) entry which is preliminary data.</text>
</comment>
<dbReference type="InterPro" id="IPR050469">
    <property type="entry name" value="Diguanylate_Cyclase"/>
</dbReference>
<organism evidence="3 4">
    <name type="scientific">Actinomycetospora chlora</name>
    <dbReference type="NCBI Taxonomy" id="663608"/>
    <lineage>
        <taxon>Bacteria</taxon>
        <taxon>Bacillati</taxon>
        <taxon>Actinomycetota</taxon>
        <taxon>Actinomycetes</taxon>
        <taxon>Pseudonocardiales</taxon>
        <taxon>Pseudonocardiaceae</taxon>
        <taxon>Actinomycetospora</taxon>
    </lineage>
</organism>
<dbReference type="RefSeq" id="WP_345410562.1">
    <property type="nucleotide sequence ID" value="NZ_BAABHO010000002.1"/>
</dbReference>
<dbReference type="InterPro" id="IPR043128">
    <property type="entry name" value="Rev_trsase/Diguanyl_cyclase"/>
</dbReference>
<dbReference type="Pfam" id="PF00990">
    <property type="entry name" value="GGDEF"/>
    <property type="match status" value="1"/>
</dbReference>
<gene>
    <name evidence="3" type="ORF">GCM10023200_02940</name>
</gene>
<name>A0ABP9A4K3_9PSEU</name>
<dbReference type="PANTHER" id="PTHR45138:SF9">
    <property type="entry name" value="DIGUANYLATE CYCLASE DGCM-RELATED"/>
    <property type="match status" value="1"/>
</dbReference>
<protein>
    <recommendedName>
        <fullName evidence="2">GGDEF domain-containing protein</fullName>
    </recommendedName>
</protein>
<dbReference type="SUPFAM" id="SSF55073">
    <property type="entry name" value="Nucleotide cyclase"/>
    <property type="match status" value="1"/>
</dbReference>
<evidence type="ECO:0000259" key="2">
    <source>
        <dbReference type="PROSITE" id="PS50887"/>
    </source>
</evidence>
<evidence type="ECO:0000313" key="3">
    <source>
        <dbReference type="EMBL" id="GAA4773907.1"/>
    </source>
</evidence>
<feature type="compositionally biased region" description="Basic residues" evidence="1">
    <location>
        <begin position="1"/>
        <end position="10"/>
    </location>
</feature>
<dbReference type="NCBIfam" id="TIGR00254">
    <property type="entry name" value="GGDEF"/>
    <property type="match status" value="1"/>
</dbReference>
<proteinExistence type="predicted"/>
<feature type="domain" description="GGDEF" evidence="2">
    <location>
        <begin position="163"/>
        <end position="298"/>
    </location>
</feature>
<dbReference type="PANTHER" id="PTHR45138">
    <property type="entry name" value="REGULATORY COMPONENTS OF SENSORY TRANSDUCTION SYSTEM"/>
    <property type="match status" value="1"/>
</dbReference>
<accession>A0ABP9A4K3</accession>
<keyword evidence="4" id="KW-1185">Reference proteome</keyword>
<reference evidence="4" key="1">
    <citation type="journal article" date="2019" name="Int. J. Syst. Evol. Microbiol.">
        <title>The Global Catalogue of Microorganisms (GCM) 10K type strain sequencing project: providing services to taxonomists for standard genome sequencing and annotation.</title>
        <authorList>
            <consortium name="The Broad Institute Genomics Platform"/>
            <consortium name="The Broad Institute Genome Sequencing Center for Infectious Disease"/>
            <person name="Wu L."/>
            <person name="Ma J."/>
        </authorList>
    </citation>
    <scope>NUCLEOTIDE SEQUENCE [LARGE SCALE GENOMIC DNA]</scope>
    <source>
        <strain evidence="4">JCM 17979</strain>
    </source>
</reference>
<dbReference type="PROSITE" id="PS50887">
    <property type="entry name" value="GGDEF"/>
    <property type="match status" value="1"/>
</dbReference>
<dbReference type="InterPro" id="IPR000160">
    <property type="entry name" value="GGDEF_dom"/>
</dbReference>
<dbReference type="EMBL" id="BAABHO010000002">
    <property type="protein sequence ID" value="GAA4773907.1"/>
    <property type="molecule type" value="Genomic_DNA"/>
</dbReference>
<evidence type="ECO:0000256" key="1">
    <source>
        <dbReference type="SAM" id="MobiDB-lite"/>
    </source>
</evidence>